<evidence type="ECO:0000259" key="4">
    <source>
        <dbReference type="Pfam" id="PF16640"/>
    </source>
</evidence>
<dbReference type="Pfam" id="PF16640">
    <property type="entry name" value="Big_3_5"/>
    <property type="match status" value="1"/>
</dbReference>
<feature type="compositionally biased region" description="Pro residues" evidence="1">
    <location>
        <begin position="597"/>
        <end position="615"/>
    </location>
</feature>
<evidence type="ECO:0000256" key="1">
    <source>
        <dbReference type="SAM" id="MobiDB-lite"/>
    </source>
</evidence>
<evidence type="ECO:0000256" key="2">
    <source>
        <dbReference type="SAM" id="Phobius"/>
    </source>
</evidence>
<accession>A0ABY2E8H6</accession>
<evidence type="ECO:0000313" key="6">
    <source>
        <dbReference type="Proteomes" id="UP000504882"/>
    </source>
</evidence>
<keyword evidence="2" id="KW-0472">Membrane</keyword>
<dbReference type="EMBL" id="SMNA01000004">
    <property type="protein sequence ID" value="TDE95022.1"/>
    <property type="molecule type" value="Genomic_DNA"/>
</dbReference>
<feature type="signal peptide" evidence="3">
    <location>
        <begin position="1"/>
        <end position="26"/>
    </location>
</feature>
<feature type="domain" description="Bacterial Ig-like" evidence="4">
    <location>
        <begin position="222"/>
        <end position="293"/>
    </location>
</feature>
<dbReference type="InterPro" id="IPR013783">
    <property type="entry name" value="Ig-like_fold"/>
</dbReference>
<dbReference type="Gene3D" id="2.60.40.10">
    <property type="entry name" value="Immunoglobulins"/>
    <property type="match status" value="3"/>
</dbReference>
<name>A0ABY2E8H6_9MICO</name>
<feature type="chain" id="PRO_5045227706" evidence="3">
    <location>
        <begin position="27"/>
        <end position="678"/>
    </location>
</feature>
<dbReference type="RefSeq" id="WP_133107432.1">
    <property type="nucleotide sequence ID" value="NZ_SMNA01000004.1"/>
</dbReference>
<feature type="compositionally biased region" description="Basic and acidic residues" evidence="1">
    <location>
        <begin position="635"/>
        <end position="645"/>
    </location>
</feature>
<dbReference type="Proteomes" id="UP000504882">
    <property type="component" value="Unassembled WGS sequence"/>
</dbReference>
<sequence>MPRLLRLLLAALLVATPLSLATVAPAAEAAEAPRVVTTRLPLATVGTPYSFQLELAGGVGEVTVTVAGGLPDGMTMSPSGLFTGTPTTAGRGPMMQIMVADEADNGGFAEFFFDVDKGDPGLNFSVSPTELEYGQTISLTASTDHPEHTSPLQYFLLTEDGERIRLWCDYGTCTISGLWRGTHVISAETTDTGNWNHETVEHTVVVTGRPSAISGSLVGNHMVVTGPDASIDATVTNIPGGATGTITFTSGEHVLATARLPLTGPVTLDLSALEAGYPHVRGSYSGDTLYEPAEFSIPGPFMVDPMQWVTPEALPTATYSLPYSVALATTEEDATFTLLEGSDLPVGMTFTADGEIGGTPQETGTFTLVVGGNHGVQHLTREFTLAVGERLLDYTVSTSATTMREGLGTLTVTVDPPTGTEFDWQATIVPASYVEETDPEPVTPACAMVHPETSCDVDVSALPAGQYLVTAVPTWLEQGWSVPDLPPLVPLQVTPHLVLTSDDLQLGAGESGRIGLASALPDDATGTVTVAVTPLGGGKRVPAPGEVLCSFDVTEADSCTIPADLTPGLYPLTVTYDGNYGVITAPAQLTVSVAPSAPTPPVDDPDAPAGPPPAQDPGTPSAPEADSASGAEVASRADGRDELEHTGAAPWPLAAVAVALTLAGAALLHRSRQVPTAR</sequence>
<feature type="region of interest" description="Disordered" evidence="1">
    <location>
        <begin position="594"/>
        <end position="646"/>
    </location>
</feature>
<protein>
    <submittedName>
        <fullName evidence="5">Ig-like domain repeat protein</fullName>
    </submittedName>
</protein>
<reference evidence="5 6" key="1">
    <citation type="submission" date="2019-03" db="EMBL/GenBank/DDBJ databases">
        <title>Genomic features of bacteria from cold environments.</title>
        <authorList>
            <person name="Shen L."/>
        </authorList>
    </citation>
    <scope>NUCLEOTIDE SEQUENCE [LARGE SCALE GENOMIC DNA]</scope>
    <source>
        <strain evidence="6">T3246-1</strain>
    </source>
</reference>
<keyword evidence="2" id="KW-0812">Transmembrane</keyword>
<comment type="caution">
    <text evidence="5">The sequence shown here is derived from an EMBL/GenBank/DDBJ whole genome shotgun (WGS) entry which is preliminary data.</text>
</comment>
<gene>
    <name evidence="5" type="ORF">EXU48_09645</name>
</gene>
<dbReference type="InterPro" id="IPR015919">
    <property type="entry name" value="Cadherin-like_sf"/>
</dbReference>
<proteinExistence type="predicted"/>
<dbReference type="SUPFAM" id="SSF49313">
    <property type="entry name" value="Cadherin-like"/>
    <property type="match status" value="2"/>
</dbReference>
<dbReference type="InterPro" id="IPR032109">
    <property type="entry name" value="Big_3_5"/>
</dbReference>
<keyword evidence="2" id="KW-1133">Transmembrane helix</keyword>
<feature type="transmembrane region" description="Helical" evidence="2">
    <location>
        <begin position="649"/>
        <end position="668"/>
    </location>
</feature>
<organism evidence="5 6">
    <name type="scientific">Occultella glacieicola</name>
    <dbReference type="NCBI Taxonomy" id="2518684"/>
    <lineage>
        <taxon>Bacteria</taxon>
        <taxon>Bacillati</taxon>
        <taxon>Actinomycetota</taxon>
        <taxon>Actinomycetes</taxon>
        <taxon>Micrococcales</taxon>
        <taxon>Ruaniaceae</taxon>
        <taxon>Occultella</taxon>
    </lineage>
</organism>
<keyword evidence="3" id="KW-0732">Signal</keyword>
<evidence type="ECO:0000313" key="5">
    <source>
        <dbReference type="EMBL" id="TDE95022.1"/>
    </source>
</evidence>
<keyword evidence="6" id="KW-1185">Reference proteome</keyword>
<evidence type="ECO:0000256" key="3">
    <source>
        <dbReference type="SAM" id="SignalP"/>
    </source>
</evidence>